<accession>A0A151XFC2</accession>
<evidence type="ECO:0008006" key="4">
    <source>
        <dbReference type="Google" id="ProtNLM"/>
    </source>
</evidence>
<reference evidence="2 3" key="1">
    <citation type="submission" date="2015-09" db="EMBL/GenBank/DDBJ databases">
        <title>Trachymyrmex zeteki WGS genome.</title>
        <authorList>
            <person name="Nygaard S."/>
            <person name="Hu H."/>
            <person name="Boomsma J."/>
            <person name="Zhang G."/>
        </authorList>
    </citation>
    <scope>NUCLEOTIDE SEQUENCE [LARGE SCALE GENOMIC DNA]</scope>
    <source>
        <strain evidence="2">Tzet28-1</strain>
        <tissue evidence="2">Whole body</tissue>
    </source>
</reference>
<keyword evidence="1" id="KW-1133">Transmembrane helix</keyword>
<keyword evidence="1" id="KW-0472">Membrane</keyword>
<proteinExistence type="predicted"/>
<evidence type="ECO:0000313" key="2">
    <source>
        <dbReference type="EMBL" id="KYQ58968.1"/>
    </source>
</evidence>
<gene>
    <name evidence="2" type="ORF">ALC60_02020</name>
</gene>
<dbReference type="AlphaFoldDB" id="A0A151XFC2"/>
<evidence type="ECO:0000313" key="3">
    <source>
        <dbReference type="Proteomes" id="UP000075809"/>
    </source>
</evidence>
<dbReference type="STRING" id="64791.A0A151XFC2"/>
<dbReference type="Proteomes" id="UP000075809">
    <property type="component" value="Unassembled WGS sequence"/>
</dbReference>
<keyword evidence="3" id="KW-1185">Reference proteome</keyword>
<dbReference type="EMBL" id="KQ982208">
    <property type="protein sequence ID" value="KYQ58968.1"/>
    <property type="molecule type" value="Genomic_DNA"/>
</dbReference>
<feature type="non-terminal residue" evidence="2">
    <location>
        <position position="1"/>
    </location>
</feature>
<organism evidence="2 3">
    <name type="scientific">Mycetomoellerius zeteki</name>
    <dbReference type="NCBI Taxonomy" id="64791"/>
    <lineage>
        <taxon>Eukaryota</taxon>
        <taxon>Metazoa</taxon>
        <taxon>Ecdysozoa</taxon>
        <taxon>Arthropoda</taxon>
        <taxon>Hexapoda</taxon>
        <taxon>Insecta</taxon>
        <taxon>Pterygota</taxon>
        <taxon>Neoptera</taxon>
        <taxon>Endopterygota</taxon>
        <taxon>Hymenoptera</taxon>
        <taxon>Apocrita</taxon>
        <taxon>Aculeata</taxon>
        <taxon>Formicoidea</taxon>
        <taxon>Formicidae</taxon>
        <taxon>Myrmicinae</taxon>
        <taxon>Mycetomoellerius</taxon>
    </lineage>
</organism>
<evidence type="ECO:0000256" key="1">
    <source>
        <dbReference type="SAM" id="Phobius"/>
    </source>
</evidence>
<feature type="transmembrane region" description="Helical" evidence="1">
    <location>
        <begin position="124"/>
        <end position="144"/>
    </location>
</feature>
<keyword evidence="1" id="KW-0812">Transmembrane</keyword>
<name>A0A151XFC2_9HYME</name>
<sequence>VQPRIEKMYVCREPISVRDRLYITLRFLTSGDSVNSLAYAYRVGRSIVTRIVQETCDAIWDTAGINDFLLRQWVRFPMTFRAAPQSFIGAIGAIDCTHINIIAPHEHEEAYVNHWGNLSINVQVVYILLYYTISLTVRSGFLYFV</sequence>
<protein>
    <recommendedName>
        <fullName evidence="4">Nuclease HARBI1</fullName>
    </recommendedName>
</protein>